<reference evidence="2" key="1">
    <citation type="submission" date="2016-11" db="EMBL/GenBank/DDBJ databases">
        <title>Comparative genomic and phenotypic analysis of Granulibacter bethesdensis clinical isolates from patients with chronic granulomatous disease.</title>
        <authorList>
            <person name="Zarember K.A."/>
            <person name="Porcella S.F."/>
            <person name="Chu J."/>
            <person name="Ding L."/>
            <person name="Dahlstrom E."/>
            <person name="Barbian K."/>
            <person name="Martens C."/>
            <person name="Sykora L."/>
            <person name="Kramer S."/>
            <person name="Pettinato A.M."/>
            <person name="Hong H."/>
            <person name="Wald G."/>
            <person name="Berg L.J."/>
            <person name="Rogge L.S."/>
            <person name="Greenberg D.E."/>
            <person name="Falcone E.L."/>
            <person name="Neves J.F."/>
            <person name="Simoes M.J."/>
            <person name="Casal M."/>
            <person name="Rodriguez-Lopez F.C."/>
            <person name="Zelazny A."/>
            <person name="Gallin J.I."/>
            <person name="Holland S.M."/>
        </authorList>
    </citation>
    <scope>NUCLEOTIDE SEQUENCE [LARGE SCALE GENOMIC DNA]</scope>
    <source>
        <strain evidence="2">NIH9.1</strain>
    </source>
</reference>
<evidence type="ECO:0000313" key="1">
    <source>
        <dbReference type="EMBL" id="APH54657.1"/>
    </source>
</evidence>
<proteinExistence type="predicted"/>
<dbReference type="EMBL" id="CP018191">
    <property type="protein sequence ID" value="APH54657.1"/>
    <property type="molecule type" value="Genomic_DNA"/>
</dbReference>
<sequence length="90" mass="9771">MGFGINVQTQRFAGLAIAGTGLELRAIGHDHVDLMVFRVDTALHRVISLRGSPMPTGRIEGGRIASPFPSMQSPFCAWPVIEPCSKVLWP</sequence>
<gene>
    <name evidence="1" type="ORF">GbCGDNIH9_8555</name>
</gene>
<protein>
    <submittedName>
        <fullName evidence="1">Uncharacterized protein</fullName>
    </submittedName>
</protein>
<organism evidence="1 2">
    <name type="scientific">Granulibacter bethesdensis</name>
    <dbReference type="NCBI Taxonomy" id="364410"/>
    <lineage>
        <taxon>Bacteria</taxon>
        <taxon>Pseudomonadati</taxon>
        <taxon>Pseudomonadota</taxon>
        <taxon>Alphaproteobacteria</taxon>
        <taxon>Acetobacterales</taxon>
        <taxon>Acetobacteraceae</taxon>
        <taxon>Granulibacter</taxon>
    </lineage>
</organism>
<dbReference type="Proteomes" id="UP000182373">
    <property type="component" value="Chromosome"/>
</dbReference>
<accession>A0AAC9KAB7</accession>
<evidence type="ECO:0000313" key="2">
    <source>
        <dbReference type="Proteomes" id="UP000182373"/>
    </source>
</evidence>
<dbReference type="AlphaFoldDB" id="A0AAC9KAB7"/>
<name>A0AAC9KAB7_9PROT</name>